<dbReference type="GO" id="GO:0051073">
    <property type="term" value="F:adenosylcobinamide-GDP ribazoletransferase activity"/>
    <property type="evidence" value="ECO:0007669"/>
    <property type="project" value="UniProtKB-UniRule"/>
</dbReference>
<evidence type="ECO:0000256" key="16">
    <source>
        <dbReference type="ARBA" id="ARBA00032853"/>
    </source>
</evidence>
<evidence type="ECO:0000256" key="2">
    <source>
        <dbReference type="ARBA" id="ARBA00004651"/>
    </source>
</evidence>
<proteinExistence type="inferred from homology"/>
<feature type="transmembrane region" description="Helical" evidence="19">
    <location>
        <begin position="110"/>
        <end position="130"/>
    </location>
</feature>
<comment type="subcellular location">
    <subcellularLocation>
        <location evidence="2 19">Cell membrane</location>
        <topology evidence="2 19">Multi-pass membrane protein</topology>
    </subcellularLocation>
</comment>
<dbReference type="InterPro" id="IPR003805">
    <property type="entry name" value="CobS"/>
</dbReference>
<feature type="transmembrane region" description="Helical" evidence="19">
    <location>
        <begin position="136"/>
        <end position="157"/>
    </location>
</feature>
<dbReference type="EMBL" id="JACHTE010000005">
    <property type="protein sequence ID" value="MBB1088557.1"/>
    <property type="molecule type" value="Genomic_DNA"/>
</dbReference>
<evidence type="ECO:0000256" key="12">
    <source>
        <dbReference type="ARBA" id="ARBA00022989"/>
    </source>
</evidence>
<evidence type="ECO:0000256" key="6">
    <source>
        <dbReference type="ARBA" id="ARBA00015850"/>
    </source>
</evidence>
<accession>A0A7W3U423</accession>
<evidence type="ECO:0000256" key="9">
    <source>
        <dbReference type="ARBA" id="ARBA00022679"/>
    </source>
</evidence>
<evidence type="ECO:0000256" key="7">
    <source>
        <dbReference type="ARBA" id="ARBA00022475"/>
    </source>
</evidence>
<dbReference type="NCBIfam" id="TIGR00317">
    <property type="entry name" value="cobS"/>
    <property type="match status" value="1"/>
</dbReference>
<dbReference type="PANTHER" id="PTHR34148">
    <property type="entry name" value="ADENOSYLCOBINAMIDE-GDP RIBAZOLETRANSFERASE"/>
    <property type="match status" value="1"/>
</dbReference>
<evidence type="ECO:0000256" key="13">
    <source>
        <dbReference type="ARBA" id="ARBA00023136"/>
    </source>
</evidence>
<evidence type="ECO:0000256" key="5">
    <source>
        <dbReference type="ARBA" id="ARBA00013200"/>
    </source>
</evidence>
<keyword evidence="10 19" id="KW-0812">Transmembrane</keyword>
<evidence type="ECO:0000256" key="17">
    <source>
        <dbReference type="ARBA" id="ARBA00048623"/>
    </source>
</evidence>
<protein>
    <recommendedName>
        <fullName evidence="6 19">Adenosylcobinamide-GDP ribazoletransferase</fullName>
        <ecNumber evidence="5 19">2.7.8.26</ecNumber>
    </recommendedName>
    <alternativeName>
        <fullName evidence="16 19">Cobalamin synthase</fullName>
    </alternativeName>
    <alternativeName>
        <fullName evidence="15 19">Cobalamin-5'-phosphate synthase</fullName>
    </alternativeName>
</protein>
<dbReference type="Proteomes" id="UP000552587">
    <property type="component" value="Unassembled WGS sequence"/>
</dbReference>
<organism evidence="20 21">
    <name type="scientific">Marilutibacter penaei</name>
    <dbReference type="NCBI Taxonomy" id="2759900"/>
    <lineage>
        <taxon>Bacteria</taxon>
        <taxon>Pseudomonadati</taxon>
        <taxon>Pseudomonadota</taxon>
        <taxon>Gammaproteobacteria</taxon>
        <taxon>Lysobacterales</taxon>
        <taxon>Lysobacteraceae</taxon>
        <taxon>Marilutibacter</taxon>
    </lineage>
</organism>
<gene>
    <name evidence="19" type="primary">cobS</name>
    <name evidence="20" type="ORF">H4F99_08660</name>
</gene>
<keyword evidence="21" id="KW-1185">Reference proteome</keyword>
<dbReference type="GO" id="GO:0009236">
    <property type="term" value="P:cobalamin biosynthetic process"/>
    <property type="evidence" value="ECO:0007669"/>
    <property type="project" value="UniProtKB-UniRule"/>
</dbReference>
<keyword evidence="7 19" id="KW-1003">Cell membrane</keyword>
<dbReference type="HAMAP" id="MF_00719">
    <property type="entry name" value="CobS"/>
    <property type="match status" value="1"/>
</dbReference>
<evidence type="ECO:0000256" key="8">
    <source>
        <dbReference type="ARBA" id="ARBA00022573"/>
    </source>
</evidence>
<comment type="pathway">
    <text evidence="3 19">Cofactor biosynthesis; adenosylcobalamin biosynthesis; adenosylcobalamin from cob(II)yrinate a,c-diamide: step 7/7.</text>
</comment>
<dbReference type="GO" id="GO:0005886">
    <property type="term" value="C:plasma membrane"/>
    <property type="evidence" value="ECO:0007669"/>
    <property type="project" value="UniProtKB-SubCell"/>
</dbReference>
<keyword evidence="13 19" id="KW-0472">Membrane</keyword>
<keyword evidence="8 19" id="KW-0169">Cobalamin biosynthesis</keyword>
<evidence type="ECO:0000256" key="3">
    <source>
        <dbReference type="ARBA" id="ARBA00004663"/>
    </source>
</evidence>
<comment type="catalytic activity">
    <reaction evidence="17 19">
        <text>alpha-ribazole + adenosylcob(III)inamide-GDP = adenosylcob(III)alamin + GMP + H(+)</text>
        <dbReference type="Rhea" id="RHEA:16049"/>
        <dbReference type="ChEBI" id="CHEBI:10329"/>
        <dbReference type="ChEBI" id="CHEBI:15378"/>
        <dbReference type="ChEBI" id="CHEBI:18408"/>
        <dbReference type="ChEBI" id="CHEBI:58115"/>
        <dbReference type="ChEBI" id="CHEBI:60487"/>
        <dbReference type="EC" id="2.7.8.26"/>
    </reaction>
</comment>
<keyword evidence="9 19" id="KW-0808">Transferase</keyword>
<dbReference type="Pfam" id="PF02654">
    <property type="entry name" value="CobS"/>
    <property type="match status" value="1"/>
</dbReference>
<dbReference type="AlphaFoldDB" id="A0A7W3U423"/>
<dbReference type="UniPathway" id="UPA00148">
    <property type="reaction ID" value="UER00238"/>
</dbReference>
<dbReference type="EC" id="2.7.8.26" evidence="5 19"/>
<evidence type="ECO:0000256" key="1">
    <source>
        <dbReference type="ARBA" id="ARBA00001946"/>
    </source>
</evidence>
<keyword evidence="12 19" id="KW-1133">Transmembrane helix</keyword>
<comment type="similarity">
    <text evidence="4 19">Belongs to the CobS family.</text>
</comment>
<dbReference type="NCBIfam" id="NF001278">
    <property type="entry name" value="PRK00235.1-5"/>
    <property type="match status" value="1"/>
</dbReference>
<evidence type="ECO:0000256" key="11">
    <source>
        <dbReference type="ARBA" id="ARBA00022842"/>
    </source>
</evidence>
<evidence type="ECO:0000313" key="20">
    <source>
        <dbReference type="EMBL" id="MBB1088557.1"/>
    </source>
</evidence>
<evidence type="ECO:0000256" key="4">
    <source>
        <dbReference type="ARBA" id="ARBA00010561"/>
    </source>
</evidence>
<keyword evidence="11 19" id="KW-0460">Magnesium</keyword>
<evidence type="ECO:0000256" key="14">
    <source>
        <dbReference type="ARBA" id="ARBA00025228"/>
    </source>
</evidence>
<evidence type="ECO:0000256" key="19">
    <source>
        <dbReference type="HAMAP-Rule" id="MF_00719"/>
    </source>
</evidence>
<dbReference type="GO" id="GO:0008818">
    <property type="term" value="F:cobalamin 5'-phosphate synthase activity"/>
    <property type="evidence" value="ECO:0007669"/>
    <property type="project" value="UniProtKB-UniRule"/>
</dbReference>
<evidence type="ECO:0000256" key="10">
    <source>
        <dbReference type="ARBA" id="ARBA00022692"/>
    </source>
</evidence>
<evidence type="ECO:0000256" key="18">
    <source>
        <dbReference type="ARBA" id="ARBA00049504"/>
    </source>
</evidence>
<comment type="caution">
    <text evidence="20">The sequence shown here is derived from an EMBL/GenBank/DDBJ whole genome shotgun (WGS) entry which is preliminary data.</text>
</comment>
<comment type="cofactor">
    <cofactor evidence="1 19">
        <name>Mg(2+)</name>
        <dbReference type="ChEBI" id="CHEBI:18420"/>
    </cofactor>
</comment>
<feature type="transmembrane region" description="Helical" evidence="19">
    <location>
        <begin position="204"/>
        <end position="222"/>
    </location>
</feature>
<reference evidence="20 21" key="1">
    <citation type="submission" date="2020-07" db="EMBL/GenBank/DDBJ databases">
        <authorList>
            <person name="Xu S."/>
            <person name="Li A."/>
        </authorList>
    </citation>
    <scope>NUCLEOTIDE SEQUENCE [LARGE SCALE GENOMIC DNA]</scope>
    <source>
        <strain evidence="20 21">SG-8</strain>
    </source>
</reference>
<dbReference type="RefSeq" id="WP_182669400.1">
    <property type="nucleotide sequence ID" value="NZ_JACHTE010000005.1"/>
</dbReference>
<evidence type="ECO:0000313" key="21">
    <source>
        <dbReference type="Proteomes" id="UP000552587"/>
    </source>
</evidence>
<feature type="transmembrane region" description="Helical" evidence="19">
    <location>
        <begin position="33"/>
        <end position="53"/>
    </location>
</feature>
<name>A0A7W3U423_9GAMM</name>
<comment type="function">
    <text evidence="14 19">Joins adenosylcobinamide-GDP and alpha-ribazole to generate adenosylcobalamin (Ado-cobalamin). Also synthesizes adenosylcobalamin 5'-phosphate from adenosylcobinamide-GDP and alpha-ribazole 5'-phosphate.</text>
</comment>
<feature type="transmembrane region" description="Helical" evidence="19">
    <location>
        <begin position="177"/>
        <end position="198"/>
    </location>
</feature>
<evidence type="ECO:0000256" key="15">
    <source>
        <dbReference type="ARBA" id="ARBA00032605"/>
    </source>
</evidence>
<dbReference type="PANTHER" id="PTHR34148:SF1">
    <property type="entry name" value="ADENOSYLCOBINAMIDE-GDP RIBAZOLETRANSFERASE"/>
    <property type="match status" value="1"/>
</dbReference>
<sequence>MMRGFLFALGFLTRMPVPTAVFALADGQARSLPWYPAVGALLGAVLAGLAWLLPSEAPLLTAAVVVAAWAWLTGGLHLDGLADSADAWVGGLGDRARTLAIMKDPRSGPAGVVALVLVLLLKFASLASLLALRPDLAVLALLLAPMLARASLVEALLHLPYVRANGIGQGLPDASRAACHASLVATLAACIVPGVLHWPPRLPLLLPGVVALLATVVVAMAWRRACRRRLGGITGDTCGAQTEAVEAAVLLALACLAG</sequence>
<comment type="catalytic activity">
    <reaction evidence="18 19">
        <text>alpha-ribazole 5'-phosphate + adenosylcob(III)inamide-GDP = adenosylcob(III)alamin 5'-phosphate + GMP + H(+)</text>
        <dbReference type="Rhea" id="RHEA:23560"/>
        <dbReference type="ChEBI" id="CHEBI:15378"/>
        <dbReference type="ChEBI" id="CHEBI:57918"/>
        <dbReference type="ChEBI" id="CHEBI:58115"/>
        <dbReference type="ChEBI" id="CHEBI:60487"/>
        <dbReference type="ChEBI" id="CHEBI:60493"/>
        <dbReference type="EC" id="2.7.8.26"/>
    </reaction>
</comment>